<sequence>MTAVIATRSTSGKADTVGTVTVRFGKPTKYQRLEYTKLYEKKPFPDAVLLYYDNGMYAILSEGEHHYGTYVMQGAFTDPTYTVKFISLPSQDWSGISVLHTLIFNTATATFTQQLINPQDPNVPQQSGRFTTFNNTVNDPTQLTWDSAQKLRR</sequence>
<dbReference type="AlphaFoldDB" id="A0A1Q4HTP3"/>
<protein>
    <submittedName>
        <fullName evidence="1">Uncharacterized protein</fullName>
    </submittedName>
</protein>
<comment type="caution">
    <text evidence="1">The sequence shown here is derived from an EMBL/GenBank/DDBJ whole genome shotgun (WGS) entry which is preliminary data.</text>
</comment>
<dbReference type="Proteomes" id="UP000186438">
    <property type="component" value="Unassembled WGS sequence"/>
</dbReference>
<name>A0A1Q4HTP3_9MYCO</name>
<proteinExistence type="predicted"/>
<evidence type="ECO:0000313" key="2">
    <source>
        <dbReference type="Proteomes" id="UP000186438"/>
    </source>
</evidence>
<evidence type="ECO:0000313" key="1">
    <source>
        <dbReference type="EMBL" id="OJZ72982.1"/>
    </source>
</evidence>
<dbReference type="OrthoDB" id="9802489at2"/>
<organism evidence="1 2">
    <name type="scientific">Mycobacterium paraffinicum</name>
    <dbReference type="NCBI Taxonomy" id="53378"/>
    <lineage>
        <taxon>Bacteria</taxon>
        <taxon>Bacillati</taxon>
        <taxon>Actinomycetota</taxon>
        <taxon>Actinomycetes</taxon>
        <taxon>Mycobacteriales</taxon>
        <taxon>Mycobacteriaceae</taxon>
        <taxon>Mycobacterium</taxon>
    </lineage>
</organism>
<dbReference type="STRING" id="53378.BRW65_15290"/>
<accession>A0A1Q4HTP3</accession>
<dbReference type="EMBL" id="MPNT01000013">
    <property type="protein sequence ID" value="OJZ72982.1"/>
    <property type="molecule type" value="Genomic_DNA"/>
</dbReference>
<gene>
    <name evidence="1" type="ORF">BRW65_15290</name>
</gene>
<keyword evidence="2" id="KW-1185">Reference proteome</keyword>
<reference evidence="1 2" key="1">
    <citation type="submission" date="2016-11" db="EMBL/GenBank/DDBJ databases">
        <title>Genome sequences of unsequenced Mycobacteria.</title>
        <authorList>
            <person name="Greninger A.L."/>
            <person name="Fang F."/>
            <person name="Jerome K.R."/>
        </authorList>
    </citation>
    <scope>NUCLEOTIDE SEQUENCE [LARGE SCALE GENOMIC DNA]</scope>
    <source>
        <strain evidence="1 2">M11</strain>
    </source>
</reference>